<dbReference type="NCBIfam" id="NF004281">
    <property type="entry name" value="PRK05690.1"/>
    <property type="match status" value="1"/>
</dbReference>
<evidence type="ECO:0000259" key="1">
    <source>
        <dbReference type="Pfam" id="PF00899"/>
    </source>
</evidence>
<dbReference type="Pfam" id="PF00899">
    <property type="entry name" value="ThiF"/>
    <property type="match status" value="1"/>
</dbReference>
<evidence type="ECO:0000313" key="3">
    <source>
        <dbReference type="Proteomes" id="UP001196980"/>
    </source>
</evidence>
<keyword evidence="3" id="KW-1185">Reference proteome</keyword>
<dbReference type="Proteomes" id="UP001196980">
    <property type="component" value="Unassembled WGS sequence"/>
</dbReference>
<dbReference type="GO" id="GO:0016779">
    <property type="term" value="F:nucleotidyltransferase activity"/>
    <property type="evidence" value="ECO:0007669"/>
    <property type="project" value="UniProtKB-KW"/>
</dbReference>
<keyword evidence="2" id="KW-0548">Nucleotidyltransferase</keyword>
<organism evidence="2 3">
    <name type="scientific">Candidatus Magnetobacterium casense</name>
    <dbReference type="NCBI Taxonomy" id="1455061"/>
    <lineage>
        <taxon>Bacteria</taxon>
        <taxon>Pseudomonadati</taxon>
        <taxon>Nitrospirota</taxon>
        <taxon>Thermodesulfovibrionia</taxon>
        <taxon>Thermodesulfovibrionales</taxon>
        <taxon>Candidatus Magnetobacteriaceae</taxon>
        <taxon>Candidatus Magnetobacterium</taxon>
    </lineage>
</organism>
<proteinExistence type="predicted"/>
<evidence type="ECO:0000313" key="2">
    <source>
        <dbReference type="EMBL" id="MBV6340737.1"/>
    </source>
</evidence>
<dbReference type="PANTHER" id="PTHR10953:SF102">
    <property type="entry name" value="ADENYLYLTRANSFERASE AND SULFURTRANSFERASE MOCS3"/>
    <property type="match status" value="1"/>
</dbReference>
<dbReference type="EMBL" id="JABXWD010000043">
    <property type="protein sequence ID" value="MBV6340737.1"/>
    <property type="molecule type" value="Genomic_DNA"/>
</dbReference>
<gene>
    <name evidence="2" type="primary">moeB</name>
    <name evidence="2" type="ORF">HWQ67_03990</name>
</gene>
<accession>A0ABS6RVU4</accession>
<reference evidence="2 3" key="1">
    <citation type="journal article" date="2020" name="J Geophys Res Biogeosci">
        <title>Magnetotaxis as an Adaptation to Enable Bacterial Shuttling of Microbial Sulfur and Sulfur Cycling Across Aquatic Oxic#Anoxic Interfaces.</title>
        <authorList>
            <person name="Li J."/>
            <person name="Liu P."/>
            <person name="Wang J."/>
            <person name="Roberts A.P."/>
            <person name="Pan Y."/>
        </authorList>
    </citation>
    <scope>NUCLEOTIDE SEQUENCE [LARGE SCALE GENOMIC DNA]</scope>
    <source>
        <strain evidence="2 3">MYR-1_YQ</strain>
    </source>
</reference>
<protein>
    <submittedName>
        <fullName evidence="2">Molybdopterin-synthase adenylyltransferase MoeB</fullName>
    </submittedName>
</protein>
<dbReference type="CDD" id="cd00757">
    <property type="entry name" value="ThiF_MoeB_HesA_family"/>
    <property type="match status" value="1"/>
</dbReference>
<dbReference type="RefSeq" id="WP_218251350.1">
    <property type="nucleotide sequence ID" value="NZ_JABXWD010000043.1"/>
</dbReference>
<name>A0ABS6RVU4_9BACT</name>
<sequence length="266" mass="28827">MDFTEDQVLRYSRHIILPEIGGKGQAKIAAAKVFLVGAGGLGSPVGYFLTAAGVGRIAIIDDDHVELSNLQRQIAHSTKTLGMPKVQSAKETFNALNPEVEIVALKQRLTRDNILELIKDYDIVVDGSDNFPTRYLVNDACVMAGKPLVSGAILRFEGQVTTILPKQGHCYRCLFEDMPPPGLVPSCQEAGVLGVLPGIVGGLQAMEVLKLIIDKGDVLKNTLLIIDALKTTFRKVKVPKNPKCPVCGENPTITELQDYNVVYCSV</sequence>
<dbReference type="InterPro" id="IPR045886">
    <property type="entry name" value="ThiF/MoeB/HesA"/>
</dbReference>
<comment type="caution">
    <text evidence="2">The sequence shown here is derived from an EMBL/GenBank/DDBJ whole genome shotgun (WGS) entry which is preliminary data.</text>
</comment>
<dbReference type="InterPro" id="IPR000594">
    <property type="entry name" value="ThiF_NAD_FAD-bd"/>
</dbReference>
<keyword evidence="2" id="KW-0808">Transferase</keyword>
<dbReference type="PANTHER" id="PTHR10953">
    <property type="entry name" value="UBIQUITIN-ACTIVATING ENZYME E1"/>
    <property type="match status" value="1"/>
</dbReference>
<feature type="domain" description="THIF-type NAD/FAD binding fold" evidence="1">
    <location>
        <begin position="11"/>
        <end position="246"/>
    </location>
</feature>